<reference evidence="2 3" key="1">
    <citation type="submission" date="2023-07" db="EMBL/GenBank/DDBJ databases">
        <title>Comparative genomics of wheat-associated soil bacteria to identify genetic determinants of phenazine resistance.</title>
        <authorList>
            <person name="Mouncey N."/>
        </authorList>
    </citation>
    <scope>NUCLEOTIDE SEQUENCE [LARGE SCALE GENOMIC DNA]</scope>
    <source>
        <strain evidence="2 3">V3I3</strain>
    </source>
</reference>
<organism evidence="2 3">
    <name type="scientific">Agromyces ramosus</name>
    <dbReference type="NCBI Taxonomy" id="33879"/>
    <lineage>
        <taxon>Bacteria</taxon>
        <taxon>Bacillati</taxon>
        <taxon>Actinomycetota</taxon>
        <taxon>Actinomycetes</taxon>
        <taxon>Micrococcales</taxon>
        <taxon>Microbacteriaceae</taxon>
        <taxon>Agromyces</taxon>
    </lineage>
</organism>
<accession>A0ABU0R5L7</accession>
<sequence>MEDRMTRSTRFSQSHAAAAGGVPPKRLERTVSWSDFRAAVRYDPANRLLVAVPAISAKRAEHPWLGEAVTLHARVGEAHVYRREYERGSVYWSERTGAHEAHGAIAERWQSVGGEASFLGLPTTDEQRIAGAVDEAGAATAGFAHFEGGSIFWSARHGAAIVHGMVRDIWALLGWERSALGMPVGDVRYDAETGVLSGCFEHGTIAWSPAGGHEIAITAPAASVDLDTSPGHGVLGRLHTDFAPRG</sequence>
<evidence type="ECO:0000313" key="2">
    <source>
        <dbReference type="EMBL" id="MDQ0893376.1"/>
    </source>
</evidence>
<evidence type="ECO:0000313" key="3">
    <source>
        <dbReference type="Proteomes" id="UP001239083"/>
    </source>
</evidence>
<keyword evidence="3" id="KW-1185">Reference proteome</keyword>
<dbReference type="EMBL" id="JAUSYY010000001">
    <property type="protein sequence ID" value="MDQ0893376.1"/>
    <property type="molecule type" value="Genomic_DNA"/>
</dbReference>
<dbReference type="Proteomes" id="UP001239083">
    <property type="component" value="Unassembled WGS sequence"/>
</dbReference>
<name>A0ABU0R5L7_9MICO</name>
<gene>
    <name evidence="2" type="ORF">QFZ26_000931</name>
</gene>
<dbReference type="InterPro" id="IPR013207">
    <property type="entry name" value="LGFP"/>
</dbReference>
<dbReference type="Pfam" id="PF08310">
    <property type="entry name" value="LGFP"/>
    <property type="match status" value="2"/>
</dbReference>
<protein>
    <submittedName>
        <fullName evidence="2">Uncharacterized protein with LGFP repeats</fullName>
    </submittedName>
</protein>
<evidence type="ECO:0000256" key="1">
    <source>
        <dbReference type="SAM" id="MobiDB-lite"/>
    </source>
</evidence>
<comment type="caution">
    <text evidence="2">The sequence shown here is derived from an EMBL/GenBank/DDBJ whole genome shotgun (WGS) entry which is preliminary data.</text>
</comment>
<feature type="region of interest" description="Disordered" evidence="1">
    <location>
        <begin position="1"/>
        <end position="24"/>
    </location>
</feature>
<proteinExistence type="predicted"/>